<dbReference type="CDD" id="cd18787">
    <property type="entry name" value="SF2_C_DEAD"/>
    <property type="match status" value="1"/>
</dbReference>
<dbReference type="InterPro" id="IPR014014">
    <property type="entry name" value="RNA_helicase_DEAD_Q_motif"/>
</dbReference>
<keyword evidence="17" id="KW-1185">Reference proteome</keyword>
<evidence type="ECO:0000313" key="16">
    <source>
        <dbReference type="EMBL" id="SEA23370.1"/>
    </source>
</evidence>
<dbReference type="STRING" id="37625.SAMN05660420_01536"/>
<keyword evidence="2" id="KW-0963">Cytoplasm</keyword>
<dbReference type="InterPro" id="IPR001650">
    <property type="entry name" value="Helicase_C-like"/>
</dbReference>
<feature type="domain" description="Helicase ATP-binding" evidence="13">
    <location>
        <begin position="31"/>
        <end position="205"/>
    </location>
</feature>
<evidence type="ECO:0000259" key="15">
    <source>
        <dbReference type="PROSITE" id="PS51195"/>
    </source>
</evidence>
<dbReference type="InterPro" id="IPR014001">
    <property type="entry name" value="Helicase_ATP-bd"/>
</dbReference>
<dbReference type="GO" id="GO:0003676">
    <property type="term" value="F:nucleic acid binding"/>
    <property type="evidence" value="ECO:0007669"/>
    <property type="project" value="InterPro"/>
</dbReference>
<dbReference type="Gene3D" id="3.40.50.300">
    <property type="entry name" value="P-loop containing nucleotide triphosphate hydrolases"/>
    <property type="match status" value="2"/>
</dbReference>
<keyword evidence="6 11" id="KW-0067">ATP-binding</keyword>
<dbReference type="OrthoDB" id="9805696at2"/>
<dbReference type="InterPro" id="IPR050079">
    <property type="entry name" value="DEAD_box_RNA_helicase"/>
</dbReference>
<evidence type="ECO:0000256" key="8">
    <source>
        <dbReference type="ARBA" id="ARBA00047984"/>
    </source>
</evidence>
<evidence type="ECO:0000256" key="7">
    <source>
        <dbReference type="ARBA" id="ARBA00038437"/>
    </source>
</evidence>
<comment type="similarity">
    <text evidence="7 11">Belongs to the DEAD box helicase family.</text>
</comment>
<dbReference type="PANTHER" id="PTHR47959:SF13">
    <property type="entry name" value="ATP-DEPENDENT RNA HELICASE RHLE"/>
    <property type="match status" value="1"/>
</dbReference>
<protein>
    <recommendedName>
        <fullName evidence="9">DEAD-box ATP-dependent RNA helicase RhpA</fullName>
        <ecNumber evidence="1">3.6.4.13</ecNumber>
    </recommendedName>
</protein>
<dbReference type="GO" id="GO:0009266">
    <property type="term" value="P:response to temperature stimulus"/>
    <property type="evidence" value="ECO:0007669"/>
    <property type="project" value="UniProtKB-ARBA"/>
</dbReference>
<dbReference type="PROSITE" id="PS51194">
    <property type="entry name" value="HELICASE_CTER"/>
    <property type="match status" value="1"/>
</dbReference>
<evidence type="ECO:0000256" key="10">
    <source>
        <dbReference type="PROSITE-ProRule" id="PRU00552"/>
    </source>
</evidence>
<comment type="catalytic activity">
    <reaction evidence="8">
        <text>ATP + H2O = ADP + phosphate + H(+)</text>
        <dbReference type="Rhea" id="RHEA:13065"/>
        <dbReference type="ChEBI" id="CHEBI:15377"/>
        <dbReference type="ChEBI" id="CHEBI:15378"/>
        <dbReference type="ChEBI" id="CHEBI:30616"/>
        <dbReference type="ChEBI" id="CHEBI:43474"/>
        <dbReference type="ChEBI" id="CHEBI:456216"/>
        <dbReference type="EC" id="3.6.4.13"/>
    </reaction>
</comment>
<dbReference type="InterPro" id="IPR000629">
    <property type="entry name" value="RNA-helicase_DEAD-box_CS"/>
</dbReference>
<feature type="domain" description="DEAD-box RNA helicase Q" evidence="15">
    <location>
        <begin position="1"/>
        <end position="28"/>
    </location>
</feature>
<evidence type="ECO:0000259" key="13">
    <source>
        <dbReference type="PROSITE" id="PS51192"/>
    </source>
</evidence>
<evidence type="ECO:0000256" key="6">
    <source>
        <dbReference type="ARBA" id="ARBA00022840"/>
    </source>
</evidence>
<proteinExistence type="inferred from homology"/>
<dbReference type="PROSITE" id="PS00039">
    <property type="entry name" value="DEAD_ATP_HELICASE"/>
    <property type="match status" value="1"/>
</dbReference>
<dbReference type="PROSITE" id="PS51195">
    <property type="entry name" value="Q_MOTIF"/>
    <property type="match status" value="1"/>
</dbReference>
<dbReference type="GO" id="GO:0016787">
    <property type="term" value="F:hydrolase activity"/>
    <property type="evidence" value="ECO:0007669"/>
    <property type="project" value="UniProtKB-KW"/>
</dbReference>
<feature type="compositionally biased region" description="Basic residues" evidence="12">
    <location>
        <begin position="385"/>
        <end position="399"/>
    </location>
</feature>
<dbReference type="EMBL" id="FNQN01000004">
    <property type="protein sequence ID" value="SEA23370.1"/>
    <property type="molecule type" value="Genomic_DNA"/>
</dbReference>
<keyword evidence="3 11" id="KW-0547">Nucleotide-binding</keyword>
<evidence type="ECO:0000256" key="12">
    <source>
        <dbReference type="SAM" id="MobiDB-lite"/>
    </source>
</evidence>
<dbReference type="PROSITE" id="PS51192">
    <property type="entry name" value="HELICASE_ATP_BIND_1"/>
    <property type="match status" value="1"/>
</dbReference>
<evidence type="ECO:0000256" key="5">
    <source>
        <dbReference type="ARBA" id="ARBA00022806"/>
    </source>
</evidence>
<dbReference type="InterPro" id="IPR027417">
    <property type="entry name" value="P-loop_NTPase"/>
</dbReference>
<dbReference type="Pfam" id="PF00271">
    <property type="entry name" value="Helicase_C"/>
    <property type="match status" value="1"/>
</dbReference>
<feature type="short sequence motif" description="Q motif" evidence="10">
    <location>
        <begin position="1"/>
        <end position="28"/>
    </location>
</feature>
<feature type="domain" description="Helicase C-terminal" evidence="14">
    <location>
        <begin position="216"/>
        <end position="381"/>
    </location>
</feature>
<dbReference type="RefSeq" id="WP_092346374.1">
    <property type="nucleotide sequence ID" value="NZ_FNQN01000004.1"/>
</dbReference>
<reference evidence="16 17" key="1">
    <citation type="submission" date="2016-10" db="EMBL/GenBank/DDBJ databases">
        <authorList>
            <person name="de Groot N.N."/>
        </authorList>
    </citation>
    <scope>NUCLEOTIDE SEQUENCE [LARGE SCALE GENOMIC DNA]</scope>
    <source>
        <strain evidence="16 17">DSM 7343</strain>
    </source>
</reference>
<dbReference type="CDD" id="cd00268">
    <property type="entry name" value="DEADc"/>
    <property type="match status" value="1"/>
</dbReference>
<feature type="region of interest" description="Disordered" evidence="12">
    <location>
        <begin position="376"/>
        <end position="425"/>
    </location>
</feature>
<dbReference type="SMART" id="SM00490">
    <property type="entry name" value="HELICc"/>
    <property type="match status" value="1"/>
</dbReference>
<evidence type="ECO:0000256" key="1">
    <source>
        <dbReference type="ARBA" id="ARBA00012552"/>
    </source>
</evidence>
<evidence type="ECO:0000259" key="14">
    <source>
        <dbReference type="PROSITE" id="PS51194"/>
    </source>
</evidence>
<dbReference type="Proteomes" id="UP000199409">
    <property type="component" value="Unassembled WGS sequence"/>
</dbReference>
<sequence>MFSTFGFSESILKAIAAQGYVEPTPIQKKVIPTILHGRDLMATASTGTGKTAGFILPLLQRLSTGPKAKANHVRVLVLTPTRELAQQVADNVAAYSCFMSLKTAVVYGGVKINPQMMRMCKGVDLLVATPGRLLDLHAQNALRLTAVETLVLDEADRMLDMGFRDQLKAILKLLPNQRQNLLFSATFSAEIRALGQTFFNQPQLIDVSPKNSTAIGVQQWVYEVDKKKKAQLLSYLISRNDWSSILVFTKTKKGADALVHHLKNDNLSAAAIHGDKSQGVRARVLSAFKQNKVRILVATDIAARGLDINGLPLVVNFDLPKVAEDYIHRVGRTGRAGLTGQGISLVSADEVNQLAVIESLLNRTLTREVEAGFVPTHKVPLTRPTKLKPKKPKKIKAKRGQPQEGDWQKKDRSKSSKPASRGRRR</sequence>
<dbReference type="SMART" id="SM00487">
    <property type="entry name" value="DEXDc"/>
    <property type="match status" value="1"/>
</dbReference>
<accession>A0A1H3ZI44</accession>
<dbReference type="GO" id="GO:0003724">
    <property type="term" value="F:RNA helicase activity"/>
    <property type="evidence" value="ECO:0007669"/>
    <property type="project" value="UniProtKB-EC"/>
</dbReference>
<dbReference type="EC" id="3.6.4.13" evidence="1"/>
<evidence type="ECO:0000256" key="4">
    <source>
        <dbReference type="ARBA" id="ARBA00022801"/>
    </source>
</evidence>
<name>A0A1H3ZI44_9BACT</name>
<gene>
    <name evidence="16" type="ORF">SAMN05660420_01536</name>
</gene>
<dbReference type="GO" id="GO:0005524">
    <property type="term" value="F:ATP binding"/>
    <property type="evidence" value="ECO:0007669"/>
    <property type="project" value="UniProtKB-KW"/>
</dbReference>
<dbReference type="GO" id="GO:0005829">
    <property type="term" value="C:cytosol"/>
    <property type="evidence" value="ECO:0007669"/>
    <property type="project" value="TreeGrafter"/>
</dbReference>
<evidence type="ECO:0000313" key="17">
    <source>
        <dbReference type="Proteomes" id="UP000199409"/>
    </source>
</evidence>
<evidence type="ECO:0000256" key="9">
    <source>
        <dbReference type="ARBA" id="ARBA00074363"/>
    </source>
</evidence>
<keyword evidence="4 11" id="KW-0378">Hydrolase</keyword>
<evidence type="ECO:0000256" key="3">
    <source>
        <dbReference type="ARBA" id="ARBA00022741"/>
    </source>
</evidence>
<dbReference type="Pfam" id="PF00270">
    <property type="entry name" value="DEAD"/>
    <property type="match status" value="1"/>
</dbReference>
<dbReference type="InterPro" id="IPR044742">
    <property type="entry name" value="DEAD/DEAH_RhlB"/>
</dbReference>
<dbReference type="FunFam" id="3.40.50.300:FF:000108">
    <property type="entry name" value="ATP-dependent RNA helicase RhlE"/>
    <property type="match status" value="1"/>
</dbReference>
<dbReference type="InterPro" id="IPR011545">
    <property type="entry name" value="DEAD/DEAH_box_helicase_dom"/>
</dbReference>
<evidence type="ECO:0000256" key="11">
    <source>
        <dbReference type="RuleBase" id="RU000492"/>
    </source>
</evidence>
<dbReference type="SUPFAM" id="SSF52540">
    <property type="entry name" value="P-loop containing nucleoside triphosphate hydrolases"/>
    <property type="match status" value="1"/>
</dbReference>
<dbReference type="PANTHER" id="PTHR47959">
    <property type="entry name" value="ATP-DEPENDENT RNA HELICASE RHLE-RELATED"/>
    <property type="match status" value="1"/>
</dbReference>
<dbReference type="AlphaFoldDB" id="A0A1H3ZI44"/>
<evidence type="ECO:0000256" key="2">
    <source>
        <dbReference type="ARBA" id="ARBA00022490"/>
    </source>
</evidence>
<keyword evidence="5 11" id="KW-0347">Helicase</keyword>
<organism evidence="16 17">
    <name type="scientific">Desulfuromusa kysingii</name>
    <dbReference type="NCBI Taxonomy" id="37625"/>
    <lineage>
        <taxon>Bacteria</taxon>
        <taxon>Pseudomonadati</taxon>
        <taxon>Thermodesulfobacteriota</taxon>
        <taxon>Desulfuromonadia</taxon>
        <taxon>Desulfuromonadales</taxon>
        <taxon>Geopsychrobacteraceae</taxon>
        <taxon>Desulfuromusa</taxon>
    </lineage>
</organism>
<dbReference type="GO" id="GO:0042255">
    <property type="term" value="P:ribosome assembly"/>
    <property type="evidence" value="ECO:0007669"/>
    <property type="project" value="UniProtKB-ARBA"/>
</dbReference>